<evidence type="ECO:0000256" key="6">
    <source>
        <dbReference type="ARBA" id="ARBA00022835"/>
    </source>
</evidence>
<evidence type="ECO:0000256" key="3">
    <source>
        <dbReference type="ARBA" id="ARBA00006678"/>
    </source>
</evidence>
<evidence type="ECO:0000256" key="2">
    <source>
        <dbReference type="ARBA" id="ARBA00004496"/>
    </source>
</evidence>
<evidence type="ECO:0000259" key="10">
    <source>
        <dbReference type="Pfam" id="PF01138"/>
    </source>
</evidence>
<dbReference type="InterPro" id="IPR050080">
    <property type="entry name" value="RNase_PH"/>
</dbReference>
<dbReference type="InterPro" id="IPR020568">
    <property type="entry name" value="Ribosomal_Su5_D2-typ_SF"/>
</dbReference>
<dbReference type="PANTHER" id="PTHR11953">
    <property type="entry name" value="EXOSOME COMPLEX COMPONENT"/>
    <property type="match status" value="1"/>
</dbReference>
<dbReference type="InterPro" id="IPR001247">
    <property type="entry name" value="ExoRNase_PH_dom1"/>
</dbReference>
<organism evidence="11 12">
    <name type="scientific">Saccoglossus kowalevskii</name>
    <name type="common">Acorn worm</name>
    <dbReference type="NCBI Taxonomy" id="10224"/>
    <lineage>
        <taxon>Eukaryota</taxon>
        <taxon>Metazoa</taxon>
        <taxon>Hemichordata</taxon>
        <taxon>Enteropneusta</taxon>
        <taxon>Harrimaniidae</taxon>
        <taxon>Saccoglossus</taxon>
    </lineage>
</organism>
<dbReference type="CDD" id="cd11371">
    <property type="entry name" value="RNase_PH_MTR3"/>
    <property type="match status" value="1"/>
</dbReference>
<evidence type="ECO:0000256" key="5">
    <source>
        <dbReference type="ARBA" id="ARBA00022552"/>
    </source>
</evidence>
<evidence type="ECO:0000256" key="1">
    <source>
        <dbReference type="ARBA" id="ARBA00004123"/>
    </source>
</evidence>
<dbReference type="SUPFAM" id="SSF54211">
    <property type="entry name" value="Ribosomal protein S5 domain 2-like"/>
    <property type="match status" value="1"/>
</dbReference>
<dbReference type="SUPFAM" id="SSF55666">
    <property type="entry name" value="Ribonuclease PH domain 2-like"/>
    <property type="match status" value="1"/>
</dbReference>
<evidence type="ECO:0000256" key="8">
    <source>
        <dbReference type="ARBA" id="ARBA00023242"/>
    </source>
</evidence>
<proteinExistence type="inferred from homology"/>
<dbReference type="InterPro" id="IPR027408">
    <property type="entry name" value="PNPase/RNase_PH_dom_sf"/>
</dbReference>
<evidence type="ECO:0000256" key="7">
    <source>
        <dbReference type="ARBA" id="ARBA00022884"/>
    </source>
</evidence>
<keyword evidence="11" id="KW-1185">Reference proteome</keyword>
<dbReference type="Gene3D" id="3.30.230.70">
    <property type="entry name" value="GHMP Kinase, N-terminal domain"/>
    <property type="match status" value="1"/>
</dbReference>
<gene>
    <name evidence="12" type="primary">LOC100369488</name>
</gene>
<dbReference type="GeneID" id="100369488"/>
<dbReference type="Proteomes" id="UP000694865">
    <property type="component" value="Unplaced"/>
</dbReference>
<evidence type="ECO:0000256" key="4">
    <source>
        <dbReference type="ARBA" id="ARBA00022490"/>
    </source>
</evidence>
<keyword evidence="5" id="KW-0698">rRNA processing</keyword>
<evidence type="ECO:0000313" key="12">
    <source>
        <dbReference type="RefSeq" id="XP_002738745.1"/>
    </source>
</evidence>
<keyword evidence="6" id="KW-0271">Exosome</keyword>
<accession>A0ABM0GWA0</accession>
<keyword evidence="7" id="KW-0694">RNA-binding</keyword>
<dbReference type="InterPro" id="IPR036345">
    <property type="entry name" value="ExoRNase_PH_dom2_sf"/>
</dbReference>
<comment type="subcellular location">
    <subcellularLocation>
        <location evidence="2">Cytoplasm</location>
    </subcellularLocation>
    <subcellularLocation>
        <location evidence="1">Nucleus</location>
    </subcellularLocation>
</comment>
<dbReference type="Pfam" id="PF01138">
    <property type="entry name" value="RNase_PH"/>
    <property type="match status" value="1"/>
</dbReference>
<comment type="similarity">
    <text evidence="3">Belongs to the RNase PH family.</text>
</comment>
<feature type="compositionally biased region" description="Basic and acidic residues" evidence="9">
    <location>
        <begin position="23"/>
        <end position="41"/>
    </location>
</feature>
<keyword evidence="8" id="KW-0539">Nucleus</keyword>
<evidence type="ECO:0000313" key="11">
    <source>
        <dbReference type="Proteomes" id="UP000694865"/>
    </source>
</evidence>
<protein>
    <submittedName>
        <fullName evidence="12">Exosome complex component MTR3-like</fullName>
    </submittedName>
</protein>
<reference evidence="12" key="1">
    <citation type="submission" date="2025-08" db="UniProtKB">
        <authorList>
            <consortium name="RefSeq"/>
        </authorList>
    </citation>
    <scope>IDENTIFICATION</scope>
    <source>
        <tissue evidence="12">Testes</tissue>
    </source>
</reference>
<name>A0ABM0GWA0_SACKO</name>
<dbReference type="PANTHER" id="PTHR11953:SF2">
    <property type="entry name" value="EXOSOME COMPLEX COMPONENT MTR3"/>
    <property type="match status" value="1"/>
</dbReference>
<feature type="region of interest" description="Disordered" evidence="9">
    <location>
        <begin position="1"/>
        <end position="41"/>
    </location>
</feature>
<keyword evidence="4" id="KW-0963">Cytoplasm</keyword>
<dbReference type="RefSeq" id="XP_002738745.1">
    <property type="nucleotide sequence ID" value="XM_002738699.2"/>
</dbReference>
<evidence type="ECO:0000256" key="9">
    <source>
        <dbReference type="SAM" id="MobiDB-lite"/>
    </source>
</evidence>
<sequence>MPLDSKRIPGPRESFPVTNFISTEKDNPDLVNDDGTRHDGRKPNDIRPIFLRCGIISNAKGSAYIETKDTKVTCAVYGPRQVVRREDFKLTGTLTCDFKFATFSCQKRQQHMQSSNEKDLSLIVLQAMEPAVCLEKYPRAQIDIFITVLQNGGSALSAAITCASAALAAAGIEMYDVVVGCSTRQIGNTCLVDPAYDEEYNSKTGGKNNGSLCLGLMPSLNQVSAFIECGELETEILMQSIHSCVDGCMRIYPVVRQCLTKSIKSLQKHQDGT</sequence>
<feature type="domain" description="Exoribonuclease phosphorolytic" evidence="10">
    <location>
        <begin position="46"/>
        <end position="173"/>
    </location>
</feature>